<comment type="caution">
    <text evidence="2">The sequence shown here is derived from an EMBL/GenBank/DDBJ whole genome shotgun (WGS) entry which is preliminary data.</text>
</comment>
<protein>
    <submittedName>
        <fullName evidence="2">26972_t:CDS:1</fullName>
    </submittedName>
</protein>
<evidence type="ECO:0000313" key="3">
    <source>
        <dbReference type="Proteomes" id="UP000789901"/>
    </source>
</evidence>
<dbReference type="EMBL" id="CAJVQB010007021">
    <property type="protein sequence ID" value="CAG8695745.1"/>
    <property type="molecule type" value="Genomic_DNA"/>
</dbReference>
<name>A0ABN7UY25_GIGMA</name>
<dbReference type="Proteomes" id="UP000789901">
    <property type="component" value="Unassembled WGS sequence"/>
</dbReference>
<accession>A0ABN7UY25</accession>
<sequence length="187" mass="21589">MMQIFIFDENINRRGKVLKAARQQKSKIQPVEGIIPLQAIKRKMGPLQDVVKAQTDFVDRMKEISLILTIESMMSSHVGIKTNQFTILEVFFTEPEELSQNANQITQIKKPSQNTDQNIQIKTEGIRTQQMEVDIQHVTDLETEENLEKGKENTQKMDTEEISKKKGTNETSEKLSYNNNRSKKYSI</sequence>
<evidence type="ECO:0000256" key="1">
    <source>
        <dbReference type="SAM" id="MobiDB-lite"/>
    </source>
</evidence>
<gene>
    <name evidence="2" type="ORF">GMARGA_LOCUS11800</name>
</gene>
<proteinExistence type="predicted"/>
<organism evidence="2 3">
    <name type="scientific">Gigaspora margarita</name>
    <dbReference type="NCBI Taxonomy" id="4874"/>
    <lineage>
        <taxon>Eukaryota</taxon>
        <taxon>Fungi</taxon>
        <taxon>Fungi incertae sedis</taxon>
        <taxon>Mucoromycota</taxon>
        <taxon>Glomeromycotina</taxon>
        <taxon>Glomeromycetes</taxon>
        <taxon>Diversisporales</taxon>
        <taxon>Gigasporaceae</taxon>
        <taxon>Gigaspora</taxon>
    </lineage>
</organism>
<feature type="region of interest" description="Disordered" evidence="1">
    <location>
        <begin position="142"/>
        <end position="187"/>
    </location>
</feature>
<reference evidence="2 3" key="1">
    <citation type="submission" date="2021-06" db="EMBL/GenBank/DDBJ databases">
        <authorList>
            <person name="Kallberg Y."/>
            <person name="Tangrot J."/>
            <person name="Rosling A."/>
        </authorList>
    </citation>
    <scope>NUCLEOTIDE SEQUENCE [LARGE SCALE GENOMIC DNA]</scope>
    <source>
        <strain evidence="2 3">120-4 pot B 10/14</strain>
    </source>
</reference>
<evidence type="ECO:0000313" key="2">
    <source>
        <dbReference type="EMBL" id="CAG8695745.1"/>
    </source>
</evidence>
<keyword evidence="3" id="KW-1185">Reference proteome</keyword>
<feature type="compositionally biased region" description="Basic and acidic residues" evidence="1">
    <location>
        <begin position="142"/>
        <end position="173"/>
    </location>
</feature>